<organism evidence="2 3">
    <name type="scientific">Paraglomus occultum</name>
    <dbReference type="NCBI Taxonomy" id="144539"/>
    <lineage>
        <taxon>Eukaryota</taxon>
        <taxon>Fungi</taxon>
        <taxon>Fungi incertae sedis</taxon>
        <taxon>Mucoromycota</taxon>
        <taxon>Glomeromycotina</taxon>
        <taxon>Glomeromycetes</taxon>
        <taxon>Paraglomerales</taxon>
        <taxon>Paraglomeraceae</taxon>
        <taxon>Paraglomus</taxon>
    </lineage>
</organism>
<reference evidence="2" key="1">
    <citation type="submission" date="2021-06" db="EMBL/GenBank/DDBJ databases">
        <authorList>
            <person name="Kallberg Y."/>
            <person name="Tangrot J."/>
            <person name="Rosling A."/>
        </authorList>
    </citation>
    <scope>NUCLEOTIDE SEQUENCE</scope>
    <source>
        <strain evidence="2">IA702</strain>
    </source>
</reference>
<dbReference type="Pfam" id="PF07714">
    <property type="entry name" value="PK_Tyr_Ser-Thr"/>
    <property type="match status" value="1"/>
</dbReference>
<evidence type="ECO:0000313" key="2">
    <source>
        <dbReference type="EMBL" id="CAG8637011.1"/>
    </source>
</evidence>
<feature type="non-terminal residue" evidence="2">
    <location>
        <position position="1"/>
    </location>
</feature>
<protein>
    <submittedName>
        <fullName evidence="2">4359_t:CDS:1</fullName>
    </submittedName>
</protein>
<sequence length="128" mass="14560">CSNNILIQSNIAKITDFGLSRVLERELSTSRGNGTPAYKDPASFYFAKPNGNLELEENQKPNRRGKKSDIFSLGVILWEISSGKIPCEGRTESYAIFIYRSKRCRDAPFPGTPEEYIKLYTECWDEDP</sequence>
<comment type="caution">
    <text evidence="2">The sequence shown here is derived from an EMBL/GenBank/DDBJ whole genome shotgun (WGS) entry which is preliminary data.</text>
</comment>
<proteinExistence type="predicted"/>
<dbReference type="InterPro" id="IPR051681">
    <property type="entry name" value="Ser/Thr_Kinases-Pseudokinases"/>
</dbReference>
<gene>
    <name evidence="2" type="ORF">POCULU_LOCUS9214</name>
</gene>
<dbReference type="InterPro" id="IPR011009">
    <property type="entry name" value="Kinase-like_dom_sf"/>
</dbReference>
<dbReference type="GO" id="GO:0004674">
    <property type="term" value="F:protein serine/threonine kinase activity"/>
    <property type="evidence" value="ECO:0007669"/>
    <property type="project" value="TreeGrafter"/>
</dbReference>
<evidence type="ECO:0000313" key="3">
    <source>
        <dbReference type="Proteomes" id="UP000789572"/>
    </source>
</evidence>
<dbReference type="Gene3D" id="1.10.510.10">
    <property type="entry name" value="Transferase(Phosphotransferase) domain 1"/>
    <property type="match status" value="1"/>
</dbReference>
<accession>A0A9N9GXL8</accession>
<evidence type="ECO:0000259" key="1">
    <source>
        <dbReference type="PROSITE" id="PS50011"/>
    </source>
</evidence>
<dbReference type="OrthoDB" id="6718656at2759"/>
<dbReference type="PROSITE" id="PS50011">
    <property type="entry name" value="PROTEIN_KINASE_DOM"/>
    <property type="match status" value="1"/>
</dbReference>
<dbReference type="PANTHER" id="PTHR44329:SF214">
    <property type="entry name" value="PROTEIN KINASE DOMAIN-CONTAINING PROTEIN"/>
    <property type="match status" value="1"/>
</dbReference>
<feature type="domain" description="Protein kinase" evidence="1">
    <location>
        <begin position="1"/>
        <end position="128"/>
    </location>
</feature>
<dbReference type="AlphaFoldDB" id="A0A9N9GXL8"/>
<feature type="non-terminal residue" evidence="2">
    <location>
        <position position="128"/>
    </location>
</feature>
<dbReference type="Proteomes" id="UP000789572">
    <property type="component" value="Unassembled WGS sequence"/>
</dbReference>
<dbReference type="GO" id="GO:0005524">
    <property type="term" value="F:ATP binding"/>
    <property type="evidence" value="ECO:0007669"/>
    <property type="project" value="InterPro"/>
</dbReference>
<dbReference type="PANTHER" id="PTHR44329">
    <property type="entry name" value="SERINE/THREONINE-PROTEIN KINASE TNNI3K-RELATED"/>
    <property type="match status" value="1"/>
</dbReference>
<keyword evidence="3" id="KW-1185">Reference proteome</keyword>
<dbReference type="InterPro" id="IPR001245">
    <property type="entry name" value="Ser-Thr/Tyr_kinase_cat_dom"/>
</dbReference>
<name>A0A9N9GXL8_9GLOM</name>
<dbReference type="SUPFAM" id="SSF56112">
    <property type="entry name" value="Protein kinase-like (PK-like)"/>
    <property type="match status" value="1"/>
</dbReference>
<dbReference type="EMBL" id="CAJVPJ010003225">
    <property type="protein sequence ID" value="CAG8637011.1"/>
    <property type="molecule type" value="Genomic_DNA"/>
</dbReference>
<dbReference type="InterPro" id="IPR000719">
    <property type="entry name" value="Prot_kinase_dom"/>
</dbReference>